<feature type="domain" description="Glycosyl hydrolase family 95 N-terminal" evidence="3">
    <location>
        <begin position="140"/>
        <end position="397"/>
    </location>
</feature>
<comment type="caution">
    <text evidence="5">The sequence shown here is derived from an EMBL/GenBank/DDBJ whole genome shotgun (WGS) entry which is preliminary data.</text>
</comment>
<organism evidence="5 6">
    <name type="scientific">Entomortierella parvispora</name>
    <dbReference type="NCBI Taxonomy" id="205924"/>
    <lineage>
        <taxon>Eukaryota</taxon>
        <taxon>Fungi</taxon>
        <taxon>Fungi incertae sedis</taxon>
        <taxon>Mucoromycota</taxon>
        <taxon>Mortierellomycotina</taxon>
        <taxon>Mortierellomycetes</taxon>
        <taxon>Mortierellales</taxon>
        <taxon>Mortierellaceae</taxon>
        <taxon>Entomortierella</taxon>
    </lineage>
</organism>
<dbReference type="AlphaFoldDB" id="A0A9P3HGR5"/>
<reference evidence="5" key="2">
    <citation type="journal article" date="2022" name="Microbiol. Resour. Announc.">
        <title>Whole-Genome Sequence of Entomortierella parvispora E1425, a Mucoromycotan Fungus Associated with Burkholderiaceae-Related Endosymbiotic Bacteria.</title>
        <authorList>
            <person name="Herlambang A."/>
            <person name="Guo Y."/>
            <person name="Takashima Y."/>
            <person name="Narisawa K."/>
            <person name="Ohta H."/>
            <person name="Nishizawa T."/>
        </authorList>
    </citation>
    <scope>NUCLEOTIDE SEQUENCE</scope>
    <source>
        <strain evidence="5">E1425</strain>
    </source>
</reference>
<evidence type="ECO:0000259" key="3">
    <source>
        <dbReference type="Pfam" id="PF14498"/>
    </source>
</evidence>
<feature type="domain" description="Glycosyl hydrolase family 95 catalytic" evidence="4">
    <location>
        <begin position="427"/>
        <end position="842"/>
    </location>
</feature>
<evidence type="ECO:0000256" key="1">
    <source>
        <dbReference type="SAM" id="MobiDB-lite"/>
    </source>
</evidence>
<dbReference type="InterPro" id="IPR008928">
    <property type="entry name" value="6-hairpin_glycosidase_sf"/>
</dbReference>
<dbReference type="EMBL" id="BQFW01000012">
    <property type="protein sequence ID" value="GJJ76273.1"/>
    <property type="molecule type" value="Genomic_DNA"/>
</dbReference>
<dbReference type="PANTHER" id="PTHR31084">
    <property type="entry name" value="ALPHA-L-FUCOSIDASE 2"/>
    <property type="match status" value="1"/>
</dbReference>
<dbReference type="GO" id="GO:0004560">
    <property type="term" value="F:alpha-L-fucosidase activity"/>
    <property type="evidence" value="ECO:0007669"/>
    <property type="project" value="TreeGrafter"/>
</dbReference>
<dbReference type="PANTHER" id="PTHR31084:SF3">
    <property type="entry name" value="ALPHA-FUCOSIDASE A"/>
    <property type="match status" value="1"/>
</dbReference>
<dbReference type="InterPro" id="IPR027414">
    <property type="entry name" value="GH95_N_dom"/>
</dbReference>
<dbReference type="InterPro" id="IPR012341">
    <property type="entry name" value="6hp_glycosidase-like_sf"/>
</dbReference>
<protein>
    <submittedName>
        <fullName evidence="5">Alpha-L-fucosidase 2</fullName>
    </submittedName>
</protein>
<evidence type="ECO:0000313" key="6">
    <source>
        <dbReference type="Proteomes" id="UP000827284"/>
    </source>
</evidence>
<gene>
    <name evidence="5" type="ORF">EMPS_08632</name>
</gene>
<sequence length="978" mass="109435">MAPSMPRPKARRRRNATVLALAAAILLVTSQSLVGQADAQLLLARPPLDKVQEAVTLTNVESELFFNPQEQQQIPLGRQQPLAHKQHSHEELRQECERYLSTPPVFNNGQTGITGTTSAVPAEPRLVGLSEPPINNTYRLWYRTPAKSLEREGLMIGNGRIQALIGGAINVERLVLSEESCWSGGPGEARNNNQGNEGQLIDDYRGGNVPPEESSDRQQALQDLRDVLKEKRRIGPMDPIAKKLRGDERHFGQQEAFGEIIVEELRPFEKVEQYRRELDLETGVLRVQFTSGGIQYTREHFCSYPESVCMMRIQGSVPKSVNIKVSLRTDHPGMEFTNVHNRLGIQGQLQSNNMTLEGMVAVKTEGATGVSMSNNRQVVALSFDSATLYYSLGTGWTANAYPTFEDKDPHERLVSSMDKAVGAWYNDQYLKHLKDYQDLFQSFQLILGDPVENKLPTNELIDAIRRGRAGNEETYMELLLFQYSRYLLIASSRPGSLPISGRTIWTADVDLADDSPRGGYNLDIELQMNYWLAESTGLGETVTPLIDYMEQLLVPRGQETALLHHGARGWMSHAFSNIWAHTGPTAQPNAFYFPASAAWLCQHAWDRYLYGQDYYFLRDHAYKLMKGASQFWLDTLIKRNDSGPLVSSPSYSPEHGPYTEGSALDQQLIWQLFNNTLEAIAVVGEKDKLFVQNLTMALQDLSPGLKIGNWNQLQEWDLDLDDPNERHWHLAPFWAVYPGHQVFGYESPNTEATGAVTEDELLEAAKEHLRRRGSGQVGDTNYGWAKTWRAALWARLGEGRAAYEMLTLFRRANLVTKEHANLINFNELSGQLGYGAAMVEMLIQNRVPGQIDVLPCTSYPVSSLSAEKGLPETWLAKGELQGFRTRDGQVISVAWEQGAARTVEILASLNAVPNLRVRIRSLGGDDGEEEAGAKSTPTDKIHVTLKGNGKPVLFSRERDTVVLPSMSKGQTYLIQIDP</sequence>
<name>A0A9P3HGR5_9FUNG</name>
<accession>A0A9P3HGR5</accession>
<dbReference type="GO" id="GO:0005975">
    <property type="term" value="P:carbohydrate metabolic process"/>
    <property type="evidence" value="ECO:0007669"/>
    <property type="project" value="InterPro"/>
</dbReference>
<feature type="signal peptide" evidence="2">
    <location>
        <begin position="1"/>
        <end position="39"/>
    </location>
</feature>
<evidence type="ECO:0000259" key="4">
    <source>
        <dbReference type="Pfam" id="PF22124"/>
    </source>
</evidence>
<evidence type="ECO:0000313" key="5">
    <source>
        <dbReference type="EMBL" id="GJJ76273.1"/>
    </source>
</evidence>
<dbReference type="Proteomes" id="UP000827284">
    <property type="component" value="Unassembled WGS sequence"/>
</dbReference>
<keyword evidence="6" id="KW-1185">Reference proteome</keyword>
<dbReference type="Pfam" id="PF22124">
    <property type="entry name" value="Glyco_hydro_95_cat"/>
    <property type="match status" value="1"/>
</dbReference>
<keyword evidence="2" id="KW-0732">Signal</keyword>
<evidence type="ECO:0000256" key="2">
    <source>
        <dbReference type="SAM" id="SignalP"/>
    </source>
</evidence>
<reference evidence="5" key="1">
    <citation type="submission" date="2021-11" db="EMBL/GenBank/DDBJ databases">
        <authorList>
            <person name="Herlambang A."/>
            <person name="Guo Y."/>
            <person name="Takashima Y."/>
            <person name="Nishizawa T."/>
        </authorList>
    </citation>
    <scope>NUCLEOTIDE SEQUENCE</scope>
    <source>
        <strain evidence="5">E1425</strain>
    </source>
</reference>
<proteinExistence type="predicted"/>
<dbReference type="SUPFAM" id="SSF48208">
    <property type="entry name" value="Six-hairpin glycosidases"/>
    <property type="match status" value="1"/>
</dbReference>
<feature type="chain" id="PRO_5040235479" evidence="2">
    <location>
        <begin position="40"/>
        <end position="978"/>
    </location>
</feature>
<dbReference type="OrthoDB" id="2848340at2759"/>
<dbReference type="InterPro" id="IPR054363">
    <property type="entry name" value="GH95_cat"/>
</dbReference>
<feature type="region of interest" description="Disordered" evidence="1">
    <location>
        <begin position="182"/>
        <end position="217"/>
    </location>
</feature>
<dbReference type="Gene3D" id="2.70.98.50">
    <property type="entry name" value="putative glycoside hydrolase family protein from bacillus halodurans"/>
    <property type="match status" value="1"/>
</dbReference>
<dbReference type="Gene3D" id="1.50.10.10">
    <property type="match status" value="1"/>
</dbReference>
<dbReference type="Pfam" id="PF14498">
    <property type="entry name" value="Glyco_hyd_65N_2"/>
    <property type="match status" value="1"/>
</dbReference>